<evidence type="ECO:0000313" key="1">
    <source>
        <dbReference type="EMBL" id="GFC86757.1"/>
    </source>
</evidence>
<dbReference type="AlphaFoldDB" id="A0A699RNX2"/>
<dbReference type="EMBL" id="BKCJ011106864">
    <property type="protein sequence ID" value="GFC86757.1"/>
    <property type="molecule type" value="Genomic_DNA"/>
</dbReference>
<sequence length="146" mass="15649">MPAFDVRAIARGVLLVHLHIAQQTGARIATFDQIVAEDLVVRQATFQRAGKSIHLVDALADERALLEQVLIDVRDRSGIGIDTGIAAEQLGVGRAGDAGQADAHARLQNGVPGNDVRTHGIEHRPVQRVHHGGHTMASGIPWQQCV</sequence>
<name>A0A699RNX2_TANCI</name>
<organism evidence="1">
    <name type="scientific">Tanacetum cinerariifolium</name>
    <name type="common">Dalmatian daisy</name>
    <name type="synonym">Chrysanthemum cinerariifolium</name>
    <dbReference type="NCBI Taxonomy" id="118510"/>
    <lineage>
        <taxon>Eukaryota</taxon>
        <taxon>Viridiplantae</taxon>
        <taxon>Streptophyta</taxon>
        <taxon>Embryophyta</taxon>
        <taxon>Tracheophyta</taxon>
        <taxon>Spermatophyta</taxon>
        <taxon>Magnoliopsida</taxon>
        <taxon>eudicotyledons</taxon>
        <taxon>Gunneridae</taxon>
        <taxon>Pentapetalae</taxon>
        <taxon>asterids</taxon>
        <taxon>campanulids</taxon>
        <taxon>Asterales</taxon>
        <taxon>Asteraceae</taxon>
        <taxon>Asteroideae</taxon>
        <taxon>Anthemideae</taxon>
        <taxon>Anthemidinae</taxon>
        <taxon>Tanacetum</taxon>
    </lineage>
</organism>
<comment type="caution">
    <text evidence="1">The sequence shown here is derived from an EMBL/GenBank/DDBJ whole genome shotgun (WGS) entry which is preliminary data.</text>
</comment>
<feature type="non-terminal residue" evidence="1">
    <location>
        <position position="146"/>
    </location>
</feature>
<accession>A0A699RNX2</accession>
<gene>
    <name evidence="1" type="ORF">Tci_858727</name>
</gene>
<protein>
    <submittedName>
        <fullName evidence="1">Uncharacterized protein</fullName>
    </submittedName>
</protein>
<proteinExistence type="predicted"/>
<reference evidence="1" key="1">
    <citation type="journal article" date="2019" name="Sci. Rep.">
        <title>Draft genome of Tanacetum cinerariifolium, the natural source of mosquito coil.</title>
        <authorList>
            <person name="Yamashiro T."/>
            <person name="Shiraishi A."/>
            <person name="Satake H."/>
            <person name="Nakayama K."/>
        </authorList>
    </citation>
    <scope>NUCLEOTIDE SEQUENCE</scope>
</reference>